<reference evidence="6" key="1">
    <citation type="submission" date="2016-10" db="EMBL/GenBank/DDBJ databases">
        <authorList>
            <person name="Varghese N."/>
            <person name="Submissions S."/>
        </authorList>
    </citation>
    <scope>NUCLEOTIDE SEQUENCE [LARGE SCALE GENOMIC DNA]</scope>
    <source>
        <strain evidence="6">CGMCC 1.10824</strain>
    </source>
</reference>
<dbReference type="SUPFAM" id="SSF48403">
    <property type="entry name" value="Ankyrin repeat"/>
    <property type="match status" value="1"/>
</dbReference>
<keyword evidence="1" id="KW-0677">Repeat</keyword>
<dbReference type="RefSeq" id="WP_092593015.1">
    <property type="nucleotide sequence ID" value="NZ_FMXN01000006.1"/>
</dbReference>
<evidence type="ECO:0000256" key="4">
    <source>
        <dbReference type="SAM" id="SignalP"/>
    </source>
</evidence>
<evidence type="ECO:0000256" key="2">
    <source>
        <dbReference type="ARBA" id="ARBA00023043"/>
    </source>
</evidence>
<dbReference type="InterPro" id="IPR002110">
    <property type="entry name" value="Ankyrin_rpt"/>
</dbReference>
<dbReference type="PROSITE" id="PS50297">
    <property type="entry name" value="ANK_REP_REGION"/>
    <property type="match status" value="1"/>
</dbReference>
<keyword evidence="6" id="KW-1185">Reference proteome</keyword>
<dbReference type="InterPro" id="IPR050776">
    <property type="entry name" value="Ank_Repeat/CDKN_Inhibitor"/>
</dbReference>
<organism evidence="5 6">
    <name type="scientific">Pseudidiomarina indica</name>
    <dbReference type="NCBI Taxonomy" id="1159017"/>
    <lineage>
        <taxon>Bacteria</taxon>
        <taxon>Pseudomonadati</taxon>
        <taxon>Pseudomonadota</taxon>
        <taxon>Gammaproteobacteria</taxon>
        <taxon>Alteromonadales</taxon>
        <taxon>Idiomarinaceae</taxon>
        <taxon>Pseudidiomarina</taxon>
    </lineage>
</organism>
<dbReference type="PROSITE" id="PS51257">
    <property type="entry name" value="PROKAR_LIPOPROTEIN"/>
    <property type="match status" value="1"/>
</dbReference>
<dbReference type="SMART" id="SM00248">
    <property type="entry name" value="ANK"/>
    <property type="match status" value="4"/>
</dbReference>
<keyword evidence="2 3" id="KW-0040">ANK repeat</keyword>
<feature type="signal peptide" evidence="4">
    <location>
        <begin position="1"/>
        <end position="27"/>
    </location>
</feature>
<dbReference type="Pfam" id="PF12796">
    <property type="entry name" value="Ank_2"/>
    <property type="match status" value="1"/>
</dbReference>
<dbReference type="InterPro" id="IPR036770">
    <property type="entry name" value="Ankyrin_rpt-contain_sf"/>
</dbReference>
<accession>A0A1G6CQ87</accession>
<dbReference type="Gene3D" id="1.25.40.20">
    <property type="entry name" value="Ankyrin repeat-containing domain"/>
    <property type="match status" value="1"/>
</dbReference>
<dbReference type="Proteomes" id="UP000199626">
    <property type="component" value="Unassembled WGS sequence"/>
</dbReference>
<proteinExistence type="predicted"/>
<dbReference type="PANTHER" id="PTHR24201">
    <property type="entry name" value="ANK_REP_REGION DOMAIN-CONTAINING PROTEIN"/>
    <property type="match status" value="1"/>
</dbReference>
<feature type="chain" id="PRO_5011672059" evidence="4">
    <location>
        <begin position="28"/>
        <end position="264"/>
    </location>
</feature>
<protein>
    <submittedName>
        <fullName evidence="5">Ankyrin repeat</fullName>
    </submittedName>
</protein>
<dbReference type="PROSITE" id="PS50088">
    <property type="entry name" value="ANK_REPEAT"/>
    <property type="match status" value="1"/>
</dbReference>
<dbReference type="OrthoDB" id="325351at2"/>
<evidence type="ECO:0000256" key="1">
    <source>
        <dbReference type="ARBA" id="ARBA00022737"/>
    </source>
</evidence>
<sequence length="264" mass="28646">MLNLVSKKSLKISCIVAVTFVSGCSTANQFHEPQKKYEQTLSKKVLIHMDIETMFPSVKLRKLANAAGRGNTSLVDALISEGVDVNSRGTENATALFWSMRNEEGFNHLLAKGADPNVVFGDGGSVMHWAARQQDCDMLISALKHGGNPNLRAGMFGGSPAFETITAGKNKGTPPCLEVLLAHGSNIEFRDNNGKTLLFLATDIARFDVALYLLEEGADPSVQDVKGRTIRTLLNSYQGAFKEGSTTESNWIKLKGKLDKLGIE</sequence>
<dbReference type="STRING" id="1159017.SAMN02927930_01359"/>
<evidence type="ECO:0000256" key="3">
    <source>
        <dbReference type="PROSITE-ProRule" id="PRU00023"/>
    </source>
</evidence>
<name>A0A1G6CQ87_9GAMM</name>
<gene>
    <name evidence="5" type="ORF">SAMN02927930_01359</name>
</gene>
<evidence type="ECO:0000313" key="5">
    <source>
        <dbReference type="EMBL" id="SDB35066.1"/>
    </source>
</evidence>
<dbReference type="EMBL" id="FMXN01000006">
    <property type="protein sequence ID" value="SDB35066.1"/>
    <property type="molecule type" value="Genomic_DNA"/>
</dbReference>
<feature type="repeat" description="ANK" evidence="3">
    <location>
        <begin position="193"/>
        <end position="225"/>
    </location>
</feature>
<keyword evidence="4" id="KW-0732">Signal</keyword>
<dbReference type="AlphaFoldDB" id="A0A1G6CQ87"/>
<evidence type="ECO:0000313" key="6">
    <source>
        <dbReference type="Proteomes" id="UP000199626"/>
    </source>
</evidence>